<dbReference type="InterPro" id="IPR004154">
    <property type="entry name" value="Anticodon-bd"/>
</dbReference>
<accession>A0AAF0JN71</accession>
<evidence type="ECO:0000256" key="9">
    <source>
        <dbReference type="HAMAP-Rule" id="MF_00127"/>
    </source>
</evidence>
<dbReference type="GO" id="GO:0004821">
    <property type="term" value="F:histidine-tRNA ligase activity"/>
    <property type="evidence" value="ECO:0007669"/>
    <property type="project" value="UniProtKB-UniRule"/>
</dbReference>
<dbReference type="AlphaFoldDB" id="A0AAF0JN71"/>
<dbReference type="CDD" id="cd00773">
    <property type="entry name" value="HisRS-like_core"/>
    <property type="match status" value="1"/>
</dbReference>
<evidence type="ECO:0000256" key="2">
    <source>
        <dbReference type="ARBA" id="ARBA00008226"/>
    </source>
</evidence>
<dbReference type="Pfam" id="PF03129">
    <property type="entry name" value="HGTP_anticodon"/>
    <property type="match status" value="1"/>
</dbReference>
<dbReference type="SUPFAM" id="SSF55681">
    <property type="entry name" value="Class II aaRS and biotin synthetases"/>
    <property type="match status" value="1"/>
</dbReference>
<evidence type="ECO:0000259" key="11">
    <source>
        <dbReference type="PROSITE" id="PS50862"/>
    </source>
</evidence>
<dbReference type="InterPro" id="IPR033656">
    <property type="entry name" value="HisRS_anticodon"/>
</dbReference>
<dbReference type="PIRSF" id="PIRSF001549">
    <property type="entry name" value="His-tRNA_synth"/>
    <property type="match status" value="1"/>
</dbReference>
<name>A0AAF0JN71_9EURY</name>
<organism evidence="12 13">
    <name type="scientific">Methanomicrobium antiquum</name>
    <dbReference type="NCBI Taxonomy" id="487686"/>
    <lineage>
        <taxon>Archaea</taxon>
        <taxon>Methanobacteriati</taxon>
        <taxon>Methanobacteriota</taxon>
        <taxon>Stenosarchaea group</taxon>
        <taxon>Methanomicrobia</taxon>
        <taxon>Methanomicrobiales</taxon>
        <taxon>Methanomicrobiaceae</taxon>
        <taxon>Methanomicrobium</taxon>
    </lineage>
</organism>
<dbReference type="Gene3D" id="3.30.930.10">
    <property type="entry name" value="Bira Bifunctional Protein, Domain 2"/>
    <property type="match status" value="1"/>
</dbReference>
<dbReference type="PROSITE" id="PS50862">
    <property type="entry name" value="AA_TRNA_LIGASE_II"/>
    <property type="match status" value="1"/>
</dbReference>
<dbReference type="InterPro" id="IPR041715">
    <property type="entry name" value="HisRS-like_core"/>
</dbReference>
<evidence type="ECO:0000313" key="13">
    <source>
        <dbReference type="Proteomes" id="UP001218895"/>
    </source>
</evidence>
<dbReference type="Pfam" id="PF13393">
    <property type="entry name" value="tRNA-synt_His"/>
    <property type="match status" value="1"/>
</dbReference>
<dbReference type="GO" id="GO:0005737">
    <property type="term" value="C:cytoplasm"/>
    <property type="evidence" value="ECO:0007669"/>
    <property type="project" value="UniProtKB-SubCell"/>
</dbReference>
<feature type="domain" description="Aminoacyl-transfer RNA synthetases class-II family profile" evidence="11">
    <location>
        <begin position="6"/>
        <end position="317"/>
    </location>
</feature>
<sequence>MLQKPRGTRDFLPEEMEQRREIEMRMRSVAQNWGYREICTPTFETQELYTIRSGEGIINEMYVFEDKGGRKLALRPEGTAAVLRMYVNEAKVLSKPVRWCYLSDCYRYERPQKGRYRQFWQFGAEQIGADTPAGEAEIILLAYEILKATGVRFTFHIGHLAPMKHLLSDLSDVHRKDIMALLDKKNFDGLQKYLEEINAESLFASLKSLLECRTIDEALKICGDMPDKERMCELIKILDSQNIEYRLNLGIVRGLDYYTGMVFEGFADNLGAENQIIGGGSYRLAHLFGGEDVASCGFGIGFDRVMVSIGEFNPQKPPLVSVVYTPDVSDFSFSIAKIFREAGITTELNLLERGIGAQMKHAAKTADYAVVIGKREAKSGKITLKDMKSGEQKELSADSAISVIRGVK</sequence>
<reference evidence="12" key="1">
    <citation type="submission" date="2022-01" db="EMBL/GenBank/DDBJ databases">
        <title>Complete genome of Methanomicrobium antiquum DSM 21220.</title>
        <authorList>
            <person name="Chen S.-C."/>
            <person name="You Y.-T."/>
            <person name="Zhou Y.-Z."/>
            <person name="Lai M.-C."/>
        </authorList>
    </citation>
    <scope>NUCLEOTIDE SEQUENCE</scope>
    <source>
        <strain evidence="12">DSM 21220</strain>
    </source>
</reference>
<feature type="binding site" evidence="10">
    <location>
        <begin position="257"/>
        <end position="258"/>
    </location>
    <ligand>
        <name>L-histidine</name>
        <dbReference type="ChEBI" id="CHEBI:57595"/>
    </ligand>
</feature>
<feature type="binding site" evidence="10">
    <location>
        <position position="121"/>
    </location>
    <ligand>
        <name>L-histidine</name>
        <dbReference type="ChEBI" id="CHEBI:57595"/>
    </ligand>
</feature>
<dbReference type="CDD" id="cd00859">
    <property type="entry name" value="HisRS_anticodon"/>
    <property type="match status" value="1"/>
</dbReference>
<keyword evidence="4 9" id="KW-0547">Nucleotide-binding</keyword>
<dbReference type="InterPro" id="IPR036621">
    <property type="entry name" value="Anticodon-bd_dom_sf"/>
</dbReference>
<keyword evidence="3 9" id="KW-0436">Ligase</keyword>
<gene>
    <name evidence="9 12" type="primary">hisS</name>
    <name evidence="12" type="ORF">L1994_01715</name>
</gene>
<keyword evidence="6 9" id="KW-0648">Protein biosynthesis</keyword>
<dbReference type="EC" id="6.1.1.21" evidence="9"/>
<feature type="binding site" evidence="10">
    <location>
        <position position="253"/>
    </location>
    <ligand>
        <name>L-histidine</name>
        <dbReference type="ChEBI" id="CHEBI:57595"/>
    </ligand>
</feature>
<dbReference type="InterPro" id="IPR045864">
    <property type="entry name" value="aa-tRNA-synth_II/BPL/LPL"/>
</dbReference>
<dbReference type="NCBIfam" id="TIGR00442">
    <property type="entry name" value="hisS"/>
    <property type="match status" value="1"/>
</dbReference>
<comment type="subcellular location">
    <subcellularLocation>
        <location evidence="1 9">Cytoplasm</location>
    </subcellularLocation>
</comment>
<dbReference type="GO" id="GO:0005524">
    <property type="term" value="F:ATP binding"/>
    <property type="evidence" value="ECO:0007669"/>
    <property type="project" value="UniProtKB-UniRule"/>
</dbReference>
<keyword evidence="7 9" id="KW-0030">Aminoacyl-tRNA synthetase</keyword>
<feature type="binding site" evidence="10">
    <location>
        <begin position="77"/>
        <end position="79"/>
    </location>
    <ligand>
        <name>L-histidine</name>
        <dbReference type="ChEBI" id="CHEBI:57595"/>
    </ligand>
</feature>
<dbReference type="PANTHER" id="PTHR43707:SF1">
    <property type="entry name" value="HISTIDINE--TRNA LIGASE, MITOCHONDRIAL-RELATED"/>
    <property type="match status" value="1"/>
</dbReference>
<dbReference type="Proteomes" id="UP001218895">
    <property type="component" value="Chromosome"/>
</dbReference>
<dbReference type="SUPFAM" id="SSF52954">
    <property type="entry name" value="Class II aaRS ABD-related"/>
    <property type="match status" value="1"/>
</dbReference>
<evidence type="ECO:0000256" key="7">
    <source>
        <dbReference type="ARBA" id="ARBA00023146"/>
    </source>
</evidence>
<feature type="binding site" evidence="10">
    <location>
        <position position="125"/>
    </location>
    <ligand>
        <name>L-histidine</name>
        <dbReference type="ChEBI" id="CHEBI:57595"/>
    </ligand>
</feature>
<dbReference type="GO" id="GO:0006427">
    <property type="term" value="P:histidyl-tRNA aminoacylation"/>
    <property type="evidence" value="ECO:0007669"/>
    <property type="project" value="UniProtKB-UniRule"/>
</dbReference>
<evidence type="ECO:0000256" key="1">
    <source>
        <dbReference type="ARBA" id="ARBA00004496"/>
    </source>
</evidence>
<dbReference type="GeneID" id="79949072"/>
<comment type="similarity">
    <text evidence="2 9">Belongs to the class-II aminoacyl-tRNA synthetase family.</text>
</comment>
<dbReference type="InterPro" id="IPR006195">
    <property type="entry name" value="aa-tRNA-synth_II"/>
</dbReference>
<evidence type="ECO:0000256" key="5">
    <source>
        <dbReference type="ARBA" id="ARBA00022840"/>
    </source>
</evidence>
<proteinExistence type="inferred from homology"/>
<keyword evidence="13" id="KW-1185">Reference proteome</keyword>
<dbReference type="RefSeq" id="WP_278099975.1">
    <property type="nucleotide sequence ID" value="NZ_CP091092.1"/>
</dbReference>
<keyword evidence="9" id="KW-0963">Cytoplasm</keyword>
<evidence type="ECO:0000256" key="10">
    <source>
        <dbReference type="PIRSR" id="PIRSR001549-1"/>
    </source>
</evidence>
<dbReference type="KEGG" id="manq:L1994_01715"/>
<dbReference type="InterPro" id="IPR015807">
    <property type="entry name" value="His-tRNA-ligase"/>
</dbReference>
<dbReference type="InterPro" id="IPR004516">
    <property type="entry name" value="HisRS/HisZ"/>
</dbReference>
<evidence type="ECO:0000256" key="3">
    <source>
        <dbReference type="ARBA" id="ARBA00022598"/>
    </source>
</evidence>
<dbReference type="Gene3D" id="3.40.50.800">
    <property type="entry name" value="Anticodon-binding domain"/>
    <property type="match status" value="1"/>
</dbReference>
<evidence type="ECO:0000256" key="8">
    <source>
        <dbReference type="ARBA" id="ARBA00047639"/>
    </source>
</evidence>
<keyword evidence="5 9" id="KW-0067">ATP-binding</keyword>
<dbReference type="EMBL" id="CP091092">
    <property type="protein sequence ID" value="WFN37136.1"/>
    <property type="molecule type" value="Genomic_DNA"/>
</dbReference>
<evidence type="ECO:0000256" key="4">
    <source>
        <dbReference type="ARBA" id="ARBA00022741"/>
    </source>
</evidence>
<feature type="binding site" evidence="10">
    <location>
        <position position="107"/>
    </location>
    <ligand>
        <name>L-histidine</name>
        <dbReference type="ChEBI" id="CHEBI:57595"/>
    </ligand>
</feature>
<protein>
    <recommendedName>
        <fullName evidence="9">Histidine--tRNA ligase</fullName>
        <ecNumber evidence="9">6.1.1.21</ecNumber>
    </recommendedName>
    <alternativeName>
        <fullName evidence="9">Histidyl-tRNA synthetase</fullName>
        <shortName evidence="9">HisRS</shortName>
    </alternativeName>
</protein>
<dbReference type="HAMAP" id="MF_00127">
    <property type="entry name" value="His_tRNA_synth"/>
    <property type="match status" value="1"/>
</dbReference>
<dbReference type="PANTHER" id="PTHR43707">
    <property type="entry name" value="HISTIDYL-TRNA SYNTHETASE"/>
    <property type="match status" value="1"/>
</dbReference>
<evidence type="ECO:0000256" key="6">
    <source>
        <dbReference type="ARBA" id="ARBA00022917"/>
    </source>
</evidence>
<evidence type="ECO:0000313" key="12">
    <source>
        <dbReference type="EMBL" id="WFN37136.1"/>
    </source>
</evidence>
<comment type="catalytic activity">
    <reaction evidence="8 9">
        <text>tRNA(His) + L-histidine + ATP = L-histidyl-tRNA(His) + AMP + diphosphate + H(+)</text>
        <dbReference type="Rhea" id="RHEA:17313"/>
        <dbReference type="Rhea" id="RHEA-COMP:9665"/>
        <dbReference type="Rhea" id="RHEA-COMP:9689"/>
        <dbReference type="ChEBI" id="CHEBI:15378"/>
        <dbReference type="ChEBI" id="CHEBI:30616"/>
        <dbReference type="ChEBI" id="CHEBI:33019"/>
        <dbReference type="ChEBI" id="CHEBI:57595"/>
        <dbReference type="ChEBI" id="CHEBI:78442"/>
        <dbReference type="ChEBI" id="CHEBI:78527"/>
        <dbReference type="ChEBI" id="CHEBI:456215"/>
        <dbReference type="EC" id="6.1.1.21"/>
    </reaction>
</comment>